<dbReference type="KEGG" id="afi:Acife_3030"/>
<name>G0JUD4_9PROT</name>
<gene>
    <name evidence="1" type="ORF">Acife_3030</name>
</gene>
<dbReference type="Proteomes" id="UP000009220">
    <property type="component" value="Chromosome"/>
</dbReference>
<evidence type="ECO:0000313" key="2">
    <source>
        <dbReference type="Proteomes" id="UP000009220"/>
    </source>
</evidence>
<protein>
    <submittedName>
        <fullName evidence="1">Uncharacterized protein</fullName>
    </submittedName>
</protein>
<dbReference type="RefSeq" id="WP_014030342.1">
    <property type="nucleotide sequence ID" value="NC_015942.1"/>
</dbReference>
<sequence length="185" mass="20916">METDTIDAHKWIRSLRLEYWHVAVLRKLRVGEQFWIGYFDGTGVVDGLDGHCEAYIERVTGGYSFEGVWTLPWGKATRCHILTYGRFQLFKGNRISFCDEDSRGSEKSFRTICRYVAFINRHAKEYGISPIWLGHPYHCHALWRGMAVGKDGFTRDGVAGPEPKGLSAIVDTAIALGVLEDEDAA</sequence>
<dbReference type="HOGENOM" id="CLU_1458306_0_0_6"/>
<organism evidence="1 2">
    <name type="scientific">Acidithiobacillus ferrivorans SS3</name>
    <dbReference type="NCBI Taxonomy" id="743299"/>
    <lineage>
        <taxon>Bacteria</taxon>
        <taxon>Pseudomonadati</taxon>
        <taxon>Pseudomonadota</taxon>
        <taxon>Acidithiobacillia</taxon>
        <taxon>Acidithiobacillales</taxon>
        <taxon>Acidithiobacillaceae</taxon>
        <taxon>Acidithiobacillus</taxon>
    </lineage>
</organism>
<evidence type="ECO:0000313" key="1">
    <source>
        <dbReference type="EMBL" id="AEM49103.1"/>
    </source>
</evidence>
<dbReference type="AlphaFoldDB" id="G0JUD4"/>
<accession>G0JUD4</accession>
<dbReference type="STRING" id="743299.Acife_3030"/>
<dbReference type="eggNOG" id="ENOG5033X45">
    <property type="taxonomic scope" value="Bacteria"/>
</dbReference>
<reference evidence="1 2" key="1">
    <citation type="journal article" date="2011" name="J. Bacteriol.">
        <title>Draft genome of the psychrotolerant acidophile Acidithiobacillus ferrivorans SS3.</title>
        <authorList>
            <person name="Liljeqvist M."/>
            <person name="Valdes J."/>
            <person name="Holmes D.S."/>
            <person name="Dopson M."/>
        </authorList>
    </citation>
    <scope>NUCLEOTIDE SEQUENCE [LARGE SCALE GENOMIC DNA]</scope>
    <source>
        <strain evidence="1 2">SS3</strain>
    </source>
</reference>
<proteinExistence type="predicted"/>
<dbReference type="EMBL" id="CP002985">
    <property type="protein sequence ID" value="AEM49103.1"/>
    <property type="molecule type" value="Genomic_DNA"/>
</dbReference>